<dbReference type="Pfam" id="PF13676">
    <property type="entry name" value="TIR_2"/>
    <property type="match status" value="1"/>
</dbReference>
<dbReference type="InterPro" id="IPR004155">
    <property type="entry name" value="PBS_lyase_HEAT"/>
</dbReference>
<dbReference type="EMBL" id="CAJNOJ010000872">
    <property type="protein sequence ID" value="CAF1530403.1"/>
    <property type="molecule type" value="Genomic_DNA"/>
</dbReference>
<dbReference type="GO" id="GO:0019135">
    <property type="term" value="F:deoxyhypusine monooxygenase activity"/>
    <property type="evidence" value="ECO:0007669"/>
    <property type="project" value="TreeGrafter"/>
</dbReference>
<dbReference type="SUPFAM" id="SSF52540">
    <property type="entry name" value="P-loop containing nucleoside triphosphate hydrolases"/>
    <property type="match status" value="1"/>
</dbReference>
<evidence type="ECO:0000259" key="1">
    <source>
        <dbReference type="PROSITE" id="PS50837"/>
    </source>
</evidence>
<dbReference type="PANTHER" id="PTHR12697">
    <property type="entry name" value="PBS LYASE HEAT-LIKE PROTEIN"/>
    <property type="match status" value="1"/>
</dbReference>
<dbReference type="InterPro" id="IPR011989">
    <property type="entry name" value="ARM-like"/>
</dbReference>
<dbReference type="Pfam" id="PF13646">
    <property type="entry name" value="HEAT_2"/>
    <property type="match status" value="5"/>
</dbReference>
<proteinExistence type="predicted"/>
<organism evidence="2 3">
    <name type="scientific">Adineta ricciae</name>
    <name type="common">Rotifer</name>
    <dbReference type="NCBI Taxonomy" id="249248"/>
    <lineage>
        <taxon>Eukaryota</taxon>
        <taxon>Metazoa</taxon>
        <taxon>Spiralia</taxon>
        <taxon>Gnathifera</taxon>
        <taxon>Rotifera</taxon>
        <taxon>Eurotatoria</taxon>
        <taxon>Bdelloidea</taxon>
        <taxon>Adinetida</taxon>
        <taxon>Adinetidae</taxon>
        <taxon>Adineta</taxon>
    </lineage>
</organism>
<comment type="caution">
    <text evidence="2">The sequence shown here is derived from an EMBL/GenBank/DDBJ whole genome shotgun (WGS) entry which is preliminary data.</text>
</comment>
<dbReference type="Gene3D" id="1.25.10.10">
    <property type="entry name" value="Leucine-rich Repeat Variant"/>
    <property type="match status" value="4"/>
</dbReference>
<dbReference type="SUPFAM" id="SSF56399">
    <property type="entry name" value="ADP-ribosylation"/>
    <property type="match status" value="1"/>
</dbReference>
<dbReference type="Pfam" id="PF05729">
    <property type="entry name" value="NACHT"/>
    <property type="match status" value="1"/>
</dbReference>
<name>A0A815VH26_ADIRI</name>
<feature type="domain" description="NACHT" evidence="1">
    <location>
        <begin position="455"/>
        <end position="579"/>
    </location>
</feature>
<protein>
    <recommendedName>
        <fullName evidence="1">NACHT domain-containing protein</fullName>
    </recommendedName>
</protein>
<evidence type="ECO:0000313" key="2">
    <source>
        <dbReference type="EMBL" id="CAF1530403.1"/>
    </source>
</evidence>
<dbReference type="PROSITE" id="PS50837">
    <property type="entry name" value="NACHT"/>
    <property type="match status" value="1"/>
</dbReference>
<dbReference type="OrthoDB" id="5985050at2759"/>
<dbReference type="InterPro" id="IPR035897">
    <property type="entry name" value="Toll_tir_struct_dom_sf"/>
</dbReference>
<dbReference type="InterPro" id="IPR034085">
    <property type="entry name" value="TOG"/>
</dbReference>
<dbReference type="Gene3D" id="3.40.50.300">
    <property type="entry name" value="P-loop containing nucleotide triphosphate hydrolases"/>
    <property type="match status" value="1"/>
</dbReference>
<dbReference type="InterPro" id="IPR007111">
    <property type="entry name" value="NACHT_NTPase"/>
</dbReference>
<dbReference type="InterPro" id="IPR000157">
    <property type="entry name" value="TIR_dom"/>
</dbReference>
<dbReference type="InterPro" id="IPR027417">
    <property type="entry name" value="P-loop_NTPase"/>
</dbReference>
<accession>A0A815VH26</accession>
<gene>
    <name evidence="2" type="ORF">EDS130_LOCUS44527</name>
</gene>
<dbReference type="InterPro" id="IPR016024">
    <property type="entry name" value="ARM-type_fold"/>
</dbReference>
<dbReference type="SMART" id="SM01349">
    <property type="entry name" value="TOG"/>
    <property type="match status" value="1"/>
</dbReference>
<dbReference type="SUPFAM" id="SSF48371">
    <property type="entry name" value="ARM repeat"/>
    <property type="match status" value="1"/>
</dbReference>
<dbReference type="Proteomes" id="UP000663852">
    <property type="component" value="Unassembled WGS sequence"/>
</dbReference>
<dbReference type="PANTHER" id="PTHR12697:SF20">
    <property type="entry name" value="HEAT REPEAT-CONTAINING PROTEIN 4"/>
    <property type="match status" value="1"/>
</dbReference>
<evidence type="ECO:0000313" key="3">
    <source>
        <dbReference type="Proteomes" id="UP000663852"/>
    </source>
</evidence>
<dbReference type="Gene3D" id="3.90.176.10">
    <property type="entry name" value="Toxin ADP-ribosyltransferase, Chain A, domain 1"/>
    <property type="match status" value="1"/>
</dbReference>
<dbReference type="Gene3D" id="3.40.50.10140">
    <property type="entry name" value="Toll/interleukin-1 receptor homology (TIR) domain"/>
    <property type="match status" value="1"/>
</dbReference>
<dbReference type="SMART" id="SM00567">
    <property type="entry name" value="EZ_HEAT"/>
    <property type="match status" value="11"/>
</dbReference>
<dbReference type="GO" id="GO:0007165">
    <property type="term" value="P:signal transduction"/>
    <property type="evidence" value="ECO:0007669"/>
    <property type="project" value="InterPro"/>
</dbReference>
<sequence length="1553" mass="176053">MENRFVDTSDTLYGDESTSPIYGYQDQVITTLEEAIQGIRHEILRIDDYVTQAKQKYKRPCLLTEDEFATIYLYTMTGSGFSSRLNGRLRAMDKEPLKPWFPYLKFFITALNKLPSFKGIVWRGRSQIIDANSDDKYETWWGVTSTSKDLKVVEPYLGETGTIYAIEVINGKDISQYSAVLNYEHEIILMPGTRVHRKSEPVEIDNKPFIYSFEECTNIPQGKHVMLSYENNDKAVVLQIYQYLHNRSIPVWFDENRSNNNIYDSLAIGVENAAFIVCFLSPEYESSARSQIELQYAQKRHKKIIPCLTKTEETWRSIRWLSLILEGVKQEDFRHFSPSDDIDSEMDYLLWTLRKMVYVPEENSERLNIRFELIKYEYLCNSKIERFMNPAVTFPIDQSYINLAIVETKETREKEGKLKETQNIGTIIDTYEDIYGSKTPIKVKDIFEKCKDQNKRILIFGRAGIGKSTFCRYAAYQWATGAIWSEYELVVLVPLRSLTGPKYNANKEYNLVDILINQYFFDRSLSVEEKNTLENKIHTGRILWLLDGYDEIVQETSSHLQNLLEQLLKTPHHIVTSRPYMNTLSYFVHMEITGFTEENINNYIKLFFNQLGNASNQGDNLLNFLRSKPRIWGIAHIPINLELICSTWSNIDWTQTKTVTITVLYDRLTEWICRRYLEKQKKVSPIETNRMDKTDIYDECRKELAFLENLAFLGMENNVILLGPQLLKEAQKESGCKLKDCPDLFNVGLLKSYDSNSGGIGIRITADKHYYFVHLSFQEHFAARYLANALSNNTRDQAKQFIREHKYNQRYQLLFIFLSGLINEDQETKCNRAFWDAVLNEPLDIIGARHVALVTQCLDETGLPETFPESQQFLEKITQWLEYALSSGSHYLSELFERTLTTCNAICNEPQVQQTIVRLLNNQLLINPNMVLSFISKIPLTNPIEPLLLALREALRNDDDSVRRTACYALGRMGDKAATKEVTDGLLEALRSDDKSVTSSACDALLRMSKEAATKDVIDGLVEALMSDSYYVRSSACYALGVMGEKGATKEVIDGLIEALRSDSYSVRSRACEALRRMDEKAATKEVIDGLVEALRSDSYSVRGRACDALGYMREKAATKEVIDALVKALMSDNDSVRSGVCDALGRMSEKAATKEVIDGLVEALRSDDNSVRSSACVALGRMGEKAATNEVIDGLVEALRSDNYSVRTRARVALVRIGEKAATNEVINGLVEALGSDNYSVRSSTCEALSRMGDKAATKEVIDGLVEALKSDDDSMRRRACEALLGMGEKAATKEVIDGLVEALKSDNDSVRRKACYALGHMGEEAATKEVIDGLVEALKSDNDSVRSAACYALGHMGEKAATKEVIDGLLEAFRSDDNSGRSRAWDALGRMGGKAATKEVIISLDCALECEWSKKQESSTAYMLMSEDQVRDYLSLMSALGVFWDLELKSGEWGKIARQCVQRKLISPGRLVKVCMERGEQMFLRGAIYACVVTETALAIHGSSLCVYDREGMRKVCIPPGSENLLDELRKGVCRAIDWLDLKIYIDWNRP</sequence>
<dbReference type="SUPFAM" id="SSF52200">
    <property type="entry name" value="Toll/Interleukin receptor TIR domain"/>
    <property type="match status" value="1"/>
</dbReference>
<reference evidence="2" key="1">
    <citation type="submission" date="2021-02" db="EMBL/GenBank/DDBJ databases">
        <authorList>
            <person name="Nowell W R."/>
        </authorList>
    </citation>
    <scope>NUCLEOTIDE SEQUENCE</scope>
</reference>